<accession>A0A089WTG6</accession>
<proteinExistence type="predicted"/>
<dbReference type="EMBL" id="CP009455">
    <property type="protein sequence ID" value="AIR90479.1"/>
    <property type="molecule type" value="Genomic_DNA"/>
</dbReference>
<dbReference type="KEGG" id="psw:LK03_14805"/>
<dbReference type="OrthoDB" id="7033817at2"/>
<name>A0A089WTG6_9PSED</name>
<gene>
    <name evidence="1" type="ORF">LK03_14805</name>
</gene>
<protein>
    <submittedName>
        <fullName evidence="1">Uncharacterized protein</fullName>
    </submittedName>
</protein>
<dbReference type="RefSeq" id="WP_038413071.1">
    <property type="nucleotide sequence ID" value="NZ_CP009455.1"/>
</dbReference>
<keyword evidence="2" id="KW-1185">Reference proteome</keyword>
<dbReference type="AlphaFoldDB" id="A0A089WTG6"/>
<sequence length="261" mass="28500">MATENRSSNTENVRCPFCGGKVDPEGWLNGAGQRGPECEGCGATAPSLALWNAAQSAKQHQVQPIAVVDEGDDGLFVELIYGDDGNPLRRGDKLYNHPAPAVQGDPVAWRGINELGEVVTEWIDGVPPSSMTDLCGNPASFARIERAYTHADPAEVERLRAKIGQLRTALRGRQEQWSKLEIALLAQLAEAHALLADLGVEPEEVSDIYKSVLKDAERYRLLRDRMTVEDFPAEHPDCSTPSESESLRIDQLCDSALSPKL</sequence>
<evidence type="ECO:0000313" key="1">
    <source>
        <dbReference type="EMBL" id="AIR90479.1"/>
    </source>
</evidence>
<dbReference type="Proteomes" id="UP000029493">
    <property type="component" value="Chromosome"/>
</dbReference>
<evidence type="ECO:0000313" key="2">
    <source>
        <dbReference type="Proteomes" id="UP000029493"/>
    </source>
</evidence>
<reference evidence="1 2" key="1">
    <citation type="submission" date="2014-09" db="EMBL/GenBank/DDBJ databases">
        <authorList>
            <person name="Chan K.-G."/>
        </authorList>
    </citation>
    <scope>NUCLEOTIDE SEQUENCE [LARGE SCALE GENOMIC DNA]</scope>
    <source>
        <strain evidence="1 2">ND07</strain>
    </source>
</reference>
<organism evidence="1 2">
    <name type="scientific">Pseudomonas cremoricolorata</name>
    <dbReference type="NCBI Taxonomy" id="157783"/>
    <lineage>
        <taxon>Bacteria</taxon>
        <taxon>Pseudomonadati</taxon>
        <taxon>Pseudomonadota</taxon>
        <taxon>Gammaproteobacteria</taxon>
        <taxon>Pseudomonadales</taxon>
        <taxon>Pseudomonadaceae</taxon>
        <taxon>Pseudomonas</taxon>
    </lineage>
</organism>
<dbReference type="STRING" id="157783.LK03_14805"/>